<dbReference type="Proteomes" id="UP000271624">
    <property type="component" value="Unassembled WGS sequence"/>
</dbReference>
<dbReference type="Gene3D" id="1.10.490.110">
    <property type="entry name" value="Uncharacterized conserved protein DUF2267"/>
    <property type="match status" value="1"/>
</dbReference>
<reference evidence="1" key="2">
    <citation type="journal article" date="2019" name="Genome Biol. Evol.">
        <title>Day and night: Metabolic profiles and evolutionary relationships of six axenic non-marine cyanobacteria.</title>
        <authorList>
            <person name="Will S.E."/>
            <person name="Henke P."/>
            <person name="Boedeker C."/>
            <person name="Huang S."/>
            <person name="Brinkmann H."/>
            <person name="Rohde M."/>
            <person name="Jarek M."/>
            <person name="Friedl T."/>
            <person name="Seufert S."/>
            <person name="Schumacher M."/>
            <person name="Overmann J."/>
            <person name="Neumann-Schaal M."/>
            <person name="Petersen J."/>
        </authorList>
    </citation>
    <scope>NUCLEOTIDE SEQUENCE [LARGE SCALE GENOMIC DNA]</scope>
    <source>
        <strain evidence="1">PCC 7102</strain>
    </source>
</reference>
<evidence type="ECO:0008006" key="3">
    <source>
        <dbReference type="Google" id="ProtNLM"/>
    </source>
</evidence>
<dbReference type="Pfam" id="PF10025">
    <property type="entry name" value="DUF2267"/>
    <property type="match status" value="1"/>
</dbReference>
<dbReference type="OrthoDB" id="952780at2"/>
<dbReference type="EMBL" id="RSCL01000009">
    <property type="protein sequence ID" value="RUT05281.1"/>
    <property type="molecule type" value="Genomic_DNA"/>
</dbReference>
<accession>A0A433VGP9</accession>
<reference evidence="1" key="1">
    <citation type="submission" date="2018-12" db="EMBL/GenBank/DDBJ databases">
        <authorList>
            <person name="Will S."/>
            <person name="Neumann-Schaal M."/>
            <person name="Henke P."/>
        </authorList>
    </citation>
    <scope>NUCLEOTIDE SEQUENCE</scope>
    <source>
        <strain evidence="1">PCC 7102</strain>
    </source>
</reference>
<organism evidence="1 2">
    <name type="scientific">Dulcicalothrix desertica PCC 7102</name>
    <dbReference type="NCBI Taxonomy" id="232991"/>
    <lineage>
        <taxon>Bacteria</taxon>
        <taxon>Bacillati</taxon>
        <taxon>Cyanobacteriota</taxon>
        <taxon>Cyanophyceae</taxon>
        <taxon>Nostocales</taxon>
        <taxon>Calotrichaceae</taxon>
        <taxon>Dulcicalothrix</taxon>
    </lineage>
</organism>
<evidence type="ECO:0000313" key="2">
    <source>
        <dbReference type="Proteomes" id="UP000271624"/>
    </source>
</evidence>
<name>A0A433VGP9_9CYAN</name>
<keyword evidence="2" id="KW-1185">Reference proteome</keyword>
<dbReference type="InterPro" id="IPR038282">
    <property type="entry name" value="DUF2267_sf"/>
</dbReference>
<dbReference type="AlphaFoldDB" id="A0A433VGP9"/>
<proteinExistence type="predicted"/>
<protein>
    <recommendedName>
        <fullName evidence="3">DUF2267 domain-containing protein</fullName>
    </recommendedName>
</protein>
<comment type="caution">
    <text evidence="1">The sequence shown here is derived from an EMBL/GenBank/DDBJ whole genome shotgun (WGS) entry which is preliminary data.</text>
</comment>
<sequence>MKYDEFIKKVQDAAKLNSREEAINATRATLETIRERIVGDEAKDLASQLPKELGEFLHGREGQNGNYFKCDEFIKMVSDKEGVSTEVATSHARAVFSVVESAVSAGEFEDVRLNFSDDYSEILPAVKNEVKA</sequence>
<dbReference type="RefSeq" id="WP_127082512.1">
    <property type="nucleotide sequence ID" value="NZ_RSCL01000009.1"/>
</dbReference>
<gene>
    <name evidence="1" type="ORF">DSM106972_041020</name>
</gene>
<dbReference type="InterPro" id="IPR018727">
    <property type="entry name" value="DUF2267"/>
</dbReference>
<evidence type="ECO:0000313" key="1">
    <source>
        <dbReference type="EMBL" id="RUT05281.1"/>
    </source>
</evidence>